<dbReference type="RefSeq" id="WP_075060248.1">
    <property type="nucleotide sequence ID" value="NZ_BMNL01000003.1"/>
</dbReference>
<evidence type="ECO:0008006" key="4">
    <source>
        <dbReference type="Google" id="ProtNLM"/>
    </source>
</evidence>
<keyword evidence="1" id="KW-0812">Transmembrane</keyword>
<dbReference type="OrthoDB" id="29009at2157"/>
<accession>A0A830GUQ6</accession>
<proteinExistence type="predicted"/>
<dbReference type="Proteomes" id="UP000610960">
    <property type="component" value="Unassembled WGS sequence"/>
</dbReference>
<name>A0A830GUQ6_9CREN</name>
<evidence type="ECO:0000313" key="3">
    <source>
        <dbReference type="Proteomes" id="UP000610960"/>
    </source>
</evidence>
<dbReference type="EMBL" id="BMNL01000003">
    <property type="protein sequence ID" value="GGP21690.1"/>
    <property type="molecule type" value="Genomic_DNA"/>
</dbReference>
<evidence type="ECO:0000313" key="2">
    <source>
        <dbReference type="EMBL" id="GGP21690.1"/>
    </source>
</evidence>
<protein>
    <recommendedName>
        <fullName evidence="4">DUF4870 domain-containing protein</fullName>
    </recommendedName>
</protein>
<keyword evidence="1" id="KW-1133">Transmembrane helix</keyword>
<comment type="caution">
    <text evidence="2">The sequence shown here is derived from an EMBL/GenBank/DDBJ whole genome shotgun (WGS) entry which is preliminary data.</text>
</comment>
<reference evidence="2" key="1">
    <citation type="journal article" date="2014" name="Int. J. Syst. Evol. Microbiol.">
        <title>Complete genome sequence of Corynebacterium casei LMG S-19264T (=DSM 44701T), isolated from a smear-ripened cheese.</title>
        <authorList>
            <consortium name="US DOE Joint Genome Institute (JGI-PGF)"/>
            <person name="Walter F."/>
            <person name="Albersmeier A."/>
            <person name="Kalinowski J."/>
            <person name="Ruckert C."/>
        </authorList>
    </citation>
    <scope>NUCLEOTIDE SEQUENCE</scope>
    <source>
        <strain evidence="2">JCM 10088</strain>
    </source>
</reference>
<keyword evidence="3" id="KW-1185">Reference proteome</keyword>
<reference evidence="2" key="2">
    <citation type="submission" date="2020-09" db="EMBL/GenBank/DDBJ databases">
        <authorList>
            <person name="Sun Q."/>
            <person name="Ohkuma M."/>
        </authorList>
    </citation>
    <scope>NUCLEOTIDE SEQUENCE</scope>
    <source>
        <strain evidence="2">JCM 10088</strain>
    </source>
</reference>
<gene>
    <name evidence="2" type="ORF">GCM10007981_14520</name>
</gene>
<feature type="transmembrane region" description="Helical" evidence="1">
    <location>
        <begin position="41"/>
        <end position="66"/>
    </location>
</feature>
<keyword evidence="1" id="KW-0472">Membrane</keyword>
<organism evidence="2 3">
    <name type="scientific">Thermocladium modestius</name>
    <dbReference type="NCBI Taxonomy" id="62609"/>
    <lineage>
        <taxon>Archaea</taxon>
        <taxon>Thermoproteota</taxon>
        <taxon>Thermoprotei</taxon>
        <taxon>Thermoproteales</taxon>
        <taxon>Thermoproteaceae</taxon>
        <taxon>Thermocladium</taxon>
    </lineage>
</organism>
<feature type="transmembrane region" description="Helical" evidence="1">
    <location>
        <begin position="72"/>
        <end position="95"/>
    </location>
</feature>
<sequence length="118" mass="13200">MAQVDNEEHTWALIAWVIPLVGGILGLVMKPNSNYVKHWSYLSISFGLFIIVVEVVLGIISIPFIFIPILHLIISVVLGTLIGLGFLVVWIIGILRERSALYWKPAIIYDIARMMGAQ</sequence>
<evidence type="ECO:0000256" key="1">
    <source>
        <dbReference type="SAM" id="Phobius"/>
    </source>
</evidence>
<dbReference type="AlphaFoldDB" id="A0A830GUQ6"/>
<feature type="transmembrane region" description="Helical" evidence="1">
    <location>
        <begin position="12"/>
        <end position="29"/>
    </location>
</feature>